<feature type="transmembrane region" description="Helical" evidence="1">
    <location>
        <begin position="12"/>
        <end position="30"/>
    </location>
</feature>
<dbReference type="SMART" id="SM00450">
    <property type="entry name" value="RHOD"/>
    <property type="match status" value="1"/>
</dbReference>
<feature type="domain" description="Rhodanese" evidence="2">
    <location>
        <begin position="47"/>
        <end position="136"/>
    </location>
</feature>
<accession>Q1N4E7</accession>
<dbReference type="PROSITE" id="PS50206">
    <property type="entry name" value="RHODANESE_3"/>
    <property type="match status" value="1"/>
</dbReference>
<reference evidence="3 4" key="1">
    <citation type="submission" date="2006-03" db="EMBL/GenBank/DDBJ databases">
        <authorList>
            <person name="Pinhassi J."/>
            <person name="Pedros-Alio C."/>
            <person name="Ferriera S."/>
            <person name="Johnson J."/>
            <person name="Kravitz S."/>
            <person name="Halpern A."/>
            <person name="Remington K."/>
            <person name="Beeson K."/>
            <person name="Tran B."/>
            <person name="Rogers Y.-H."/>
            <person name="Friedman R."/>
            <person name="Venter J.C."/>
        </authorList>
    </citation>
    <scope>NUCLEOTIDE SEQUENCE [LARGE SCALE GENOMIC DNA]</scope>
    <source>
        <strain evidence="3 4">RED65</strain>
    </source>
</reference>
<keyword evidence="1" id="KW-0812">Transmembrane</keyword>
<dbReference type="SUPFAM" id="SSF52821">
    <property type="entry name" value="Rhodanese/Cell cycle control phosphatase"/>
    <property type="match status" value="1"/>
</dbReference>
<dbReference type="RefSeq" id="WP_007017989.1">
    <property type="nucleotide sequence ID" value="NZ_CH724115.1"/>
</dbReference>
<gene>
    <name evidence="3" type="ORF">RED65_14517</name>
</gene>
<dbReference type="EMBL" id="AAQH01000003">
    <property type="protein sequence ID" value="EAT12918.1"/>
    <property type="molecule type" value="Genomic_DNA"/>
</dbReference>
<organism evidence="3 4">
    <name type="scientific">Bermanella marisrubri</name>
    <dbReference type="NCBI Taxonomy" id="207949"/>
    <lineage>
        <taxon>Bacteria</taxon>
        <taxon>Pseudomonadati</taxon>
        <taxon>Pseudomonadota</taxon>
        <taxon>Gammaproteobacteria</taxon>
        <taxon>Oceanospirillales</taxon>
        <taxon>Oceanospirillaceae</taxon>
        <taxon>Bermanella</taxon>
    </lineage>
</organism>
<dbReference type="OrthoDB" id="9808735at2"/>
<keyword evidence="1" id="KW-1133">Transmembrane helix</keyword>
<dbReference type="InterPro" id="IPR050229">
    <property type="entry name" value="GlpE_sulfurtransferase"/>
</dbReference>
<name>Q1N4E7_9GAMM</name>
<protein>
    <recommendedName>
        <fullName evidence="2">Rhodanese domain-containing protein</fullName>
    </recommendedName>
</protein>
<dbReference type="CDD" id="cd00158">
    <property type="entry name" value="RHOD"/>
    <property type="match status" value="1"/>
</dbReference>
<dbReference type="InterPro" id="IPR036873">
    <property type="entry name" value="Rhodanese-like_dom_sf"/>
</dbReference>
<evidence type="ECO:0000259" key="2">
    <source>
        <dbReference type="PROSITE" id="PS50206"/>
    </source>
</evidence>
<dbReference type="Pfam" id="PF00581">
    <property type="entry name" value="Rhodanese"/>
    <property type="match status" value="1"/>
</dbReference>
<dbReference type="AlphaFoldDB" id="Q1N4E7"/>
<evidence type="ECO:0000313" key="4">
    <source>
        <dbReference type="Proteomes" id="UP000004263"/>
    </source>
</evidence>
<dbReference type="Proteomes" id="UP000004263">
    <property type="component" value="Unassembled WGS sequence"/>
</dbReference>
<dbReference type="PANTHER" id="PTHR43031">
    <property type="entry name" value="FAD-DEPENDENT OXIDOREDUCTASE"/>
    <property type="match status" value="1"/>
</dbReference>
<dbReference type="InterPro" id="IPR001763">
    <property type="entry name" value="Rhodanese-like_dom"/>
</dbReference>
<evidence type="ECO:0000313" key="3">
    <source>
        <dbReference type="EMBL" id="EAT12918.1"/>
    </source>
</evidence>
<sequence length="137" mass="15228">MEQLFEFVTNHWMLVSALVVLLILLGWDSGQKSGPKVTTHEATRLINQQNALVLDVREKSEFKKGRIVDSVNIPNNQVADRVSELEKHKDAPIIVVCKSGQTASAASKILKDQGFDVYRLGGGIMEWTNNNLPLVKS</sequence>
<dbReference type="Gene3D" id="3.40.250.10">
    <property type="entry name" value="Rhodanese-like domain"/>
    <property type="match status" value="1"/>
</dbReference>
<keyword evidence="1" id="KW-0472">Membrane</keyword>
<dbReference type="HOGENOM" id="CLU_089574_1_5_6"/>
<comment type="caution">
    <text evidence="3">The sequence shown here is derived from an EMBL/GenBank/DDBJ whole genome shotgun (WGS) entry which is preliminary data.</text>
</comment>
<keyword evidence="4" id="KW-1185">Reference proteome</keyword>
<dbReference type="PANTHER" id="PTHR43031:SF18">
    <property type="entry name" value="RHODANESE-RELATED SULFURTRANSFERASES"/>
    <property type="match status" value="1"/>
</dbReference>
<evidence type="ECO:0000256" key="1">
    <source>
        <dbReference type="SAM" id="Phobius"/>
    </source>
</evidence>
<dbReference type="STRING" id="207949.RED65_14517"/>
<proteinExistence type="predicted"/>